<dbReference type="EMBL" id="DF933846">
    <property type="protein sequence ID" value="GAM43397.1"/>
    <property type="molecule type" value="Genomic_DNA"/>
</dbReference>
<evidence type="ECO:0000313" key="1">
    <source>
        <dbReference type="EMBL" id="GAM43397.1"/>
    </source>
</evidence>
<protein>
    <submittedName>
        <fullName evidence="1">Uncharacterized protein</fullName>
    </submittedName>
</protein>
<gene>
    <name evidence="1" type="ORF">TCE0_050r18178</name>
</gene>
<evidence type="ECO:0000313" key="2">
    <source>
        <dbReference type="Proteomes" id="UP000053095"/>
    </source>
</evidence>
<dbReference type="Proteomes" id="UP000053095">
    <property type="component" value="Unassembled WGS sequence"/>
</dbReference>
<sequence length="314" mass="36234">MESMPDYEVVRFYCGVTTHSELTILCYGKRFHIEISAEDLQGIIQLGRGYLEKLRRLEIEDGMMSIQYNDWQKTLIQEIDHPEIQKEDDTDDDDDEMVGNAMEEICFWIAWKCNPSMKALGSDTDLQPITVKQWLYPETLVLTPKVDERGILSVGSAAASDGLISDLISSVRLQQDLLQKLQVPLLQPSKIFLFRDKDEDLTGPTQRPEKVFIDPGEILFFKPCHRTHEIPREIETMTRLQQSGLDKTLRVPIIHGLVQYQQETDRICGLLLTYIKHGETLAFVDINETPLERRNKWISQIRQMIGKLHSNGIF</sequence>
<name>A0A0B8N5E4_TALPI</name>
<keyword evidence="2" id="KW-1185">Reference proteome</keyword>
<dbReference type="AlphaFoldDB" id="A0A0B8N5E4"/>
<proteinExistence type="predicted"/>
<reference evidence="2" key="1">
    <citation type="journal article" date="2015" name="Genome Announc.">
        <title>Draft genome sequence of Talaromyces cellulolyticus strain Y-94, a source of lignocellulosic biomass-degrading enzymes.</title>
        <authorList>
            <person name="Fujii T."/>
            <person name="Koike H."/>
            <person name="Sawayama S."/>
            <person name="Yano S."/>
            <person name="Inoue H."/>
        </authorList>
    </citation>
    <scope>NUCLEOTIDE SEQUENCE [LARGE SCALE GENOMIC DNA]</scope>
    <source>
        <strain evidence="2">Y-94</strain>
    </source>
</reference>
<accession>A0A0B8N5E4</accession>
<organism evidence="1 2">
    <name type="scientific">Talaromyces pinophilus</name>
    <name type="common">Penicillium pinophilum</name>
    <dbReference type="NCBI Taxonomy" id="128442"/>
    <lineage>
        <taxon>Eukaryota</taxon>
        <taxon>Fungi</taxon>
        <taxon>Dikarya</taxon>
        <taxon>Ascomycota</taxon>
        <taxon>Pezizomycotina</taxon>
        <taxon>Eurotiomycetes</taxon>
        <taxon>Eurotiomycetidae</taxon>
        <taxon>Eurotiales</taxon>
        <taxon>Trichocomaceae</taxon>
        <taxon>Talaromyces</taxon>
        <taxon>Talaromyces sect. Talaromyces</taxon>
    </lineage>
</organism>